<dbReference type="Gene3D" id="1.20.1250.20">
    <property type="entry name" value="MFS general substrate transporter like domains"/>
    <property type="match status" value="2"/>
</dbReference>
<gene>
    <name evidence="6" type="ORF">MO867_08345</name>
</gene>
<evidence type="ECO:0000256" key="2">
    <source>
        <dbReference type="ARBA" id="ARBA00022989"/>
    </source>
</evidence>
<evidence type="ECO:0000256" key="1">
    <source>
        <dbReference type="ARBA" id="ARBA00022692"/>
    </source>
</evidence>
<evidence type="ECO:0000259" key="5">
    <source>
        <dbReference type="PROSITE" id="PS50850"/>
    </source>
</evidence>
<feature type="transmembrane region" description="Helical" evidence="4">
    <location>
        <begin position="53"/>
        <end position="76"/>
    </location>
</feature>
<dbReference type="PANTHER" id="PTHR23539">
    <property type="entry name" value="MFS TRANSPORTER"/>
    <property type="match status" value="1"/>
</dbReference>
<feature type="transmembrane region" description="Helical" evidence="4">
    <location>
        <begin position="141"/>
        <end position="165"/>
    </location>
</feature>
<feature type="transmembrane region" description="Helical" evidence="4">
    <location>
        <begin position="88"/>
        <end position="108"/>
    </location>
</feature>
<name>A0A9X2J4Q0_9GAMM</name>
<feature type="transmembrane region" description="Helical" evidence="4">
    <location>
        <begin position="186"/>
        <end position="202"/>
    </location>
</feature>
<evidence type="ECO:0000256" key="4">
    <source>
        <dbReference type="SAM" id="Phobius"/>
    </source>
</evidence>
<dbReference type="RefSeq" id="WP_252465886.1">
    <property type="nucleotide sequence ID" value="NZ_JALBWM010000025.1"/>
</dbReference>
<feature type="transmembrane region" description="Helical" evidence="4">
    <location>
        <begin position="261"/>
        <end position="282"/>
    </location>
</feature>
<dbReference type="GO" id="GO:0022857">
    <property type="term" value="F:transmembrane transporter activity"/>
    <property type="evidence" value="ECO:0007669"/>
    <property type="project" value="InterPro"/>
</dbReference>
<dbReference type="InterPro" id="IPR020846">
    <property type="entry name" value="MFS_dom"/>
</dbReference>
<sequence length="450" mass="48229">MIVETVKLIDIYRHPNIASRNCYSGVQYRHYLRPTPVQRSTNKAVHKSLNKPLLFTNFFAGDVVAGLGPYLAIYLLSAMHWKPGDIGLVLAIGGITTVLLQTPAGAFIDSARFKRGLIALCGIIIGVVSITIVEFTSHRPLIYLSQVLMGAAIAFVAPSIAAITLGVTTDKNFTYQTSANQASNHAGNVFAAGLAAIIALTISGKGVFWLMAIMGMLMAISVAFIPGKSIDHIRARGGEQKDSKGGEHPSGFRSLLTDKSLVMLAISVFLFHFGNAAMLPLVSQKLSINSNANIAIAFTSACIIAAQFMMMLMSFLCAAKADIWGRKLIFLIGFFINPIRALLFMSTDNPYFLVAIQSLDGVANGIFGVIIILMCADLTRGTGRFNVTQGAMAALVGIGSACSNFSAEYIVQYQGYSTAFLTLGAIALVAGTFFFIFVPETKQITPAHTE</sequence>
<feature type="domain" description="Major facilitator superfamily (MFS) profile" evidence="5">
    <location>
        <begin position="207"/>
        <end position="450"/>
    </location>
</feature>
<keyword evidence="2 4" id="KW-1133">Transmembrane helix</keyword>
<dbReference type="PANTHER" id="PTHR23539:SF1">
    <property type="entry name" value="MAJOR FACILITATOR SUPERFAMILY (MFS) PROFILE DOMAIN-CONTAINING PROTEIN"/>
    <property type="match status" value="1"/>
</dbReference>
<dbReference type="SUPFAM" id="SSF103473">
    <property type="entry name" value="MFS general substrate transporter"/>
    <property type="match status" value="1"/>
</dbReference>
<feature type="transmembrane region" description="Helical" evidence="4">
    <location>
        <begin position="208"/>
        <end position="226"/>
    </location>
</feature>
<accession>A0A9X2J4Q0</accession>
<evidence type="ECO:0000313" key="7">
    <source>
        <dbReference type="Proteomes" id="UP001139028"/>
    </source>
</evidence>
<keyword evidence="7" id="KW-1185">Reference proteome</keyword>
<organism evidence="6 7">
    <name type="scientific">Microbulbifer okhotskensis</name>
    <dbReference type="NCBI Taxonomy" id="2926617"/>
    <lineage>
        <taxon>Bacteria</taxon>
        <taxon>Pseudomonadati</taxon>
        <taxon>Pseudomonadota</taxon>
        <taxon>Gammaproteobacteria</taxon>
        <taxon>Cellvibrionales</taxon>
        <taxon>Microbulbiferaceae</taxon>
        <taxon>Microbulbifer</taxon>
    </lineage>
</organism>
<feature type="transmembrane region" description="Helical" evidence="4">
    <location>
        <begin position="117"/>
        <end position="135"/>
    </location>
</feature>
<comment type="caution">
    <text evidence="6">The sequence shown here is derived from an EMBL/GenBank/DDBJ whole genome shotgun (WGS) entry which is preliminary data.</text>
</comment>
<evidence type="ECO:0000256" key="3">
    <source>
        <dbReference type="ARBA" id="ARBA00023136"/>
    </source>
</evidence>
<feature type="transmembrane region" description="Helical" evidence="4">
    <location>
        <begin position="294"/>
        <end position="316"/>
    </location>
</feature>
<feature type="transmembrane region" description="Helical" evidence="4">
    <location>
        <begin position="387"/>
        <end position="407"/>
    </location>
</feature>
<proteinExistence type="predicted"/>
<dbReference type="Pfam" id="PF07690">
    <property type="entry name" value="MFS_1"/>
    <property type="match status" value="1"/>
</dbReference>
<dbReference type="PROSITE" id="PS50850">
    <property type="entry name" value="MFS"/>
    <property type="match status" value="1"/>
</dbReference>
<protein>
    <submittedName>
        <fullName evidence="6">MFS transporter</fullName>
    </submittedName>
</protein>
<evidence type="ECO:0000313" key="6">
    <source>
        <dbReference type="EMBL" id="MCO1334348.1"/>
    </source>
</evidence>
<dbReference type="AlphaFoldDB" id="A0A9X2J4Q0"/>
<reference evidence="6" key="1">
    <citation type="journal article" date="2022" name="Arch. Microbiol.">
        <title>Microbulbifer okhotskensis sp. nov., isolated from a deep bottom sediment of the Okhotsk Sea.</title>
        <authorList>
            <person name="Romanenko L."/>
            <person name="Kurilenko V."/>
            <person name="Otstavnykh N."/>
            <person name="Velansky P."/>
            <person name="Isaeva M."/>
            <person name="Mikhailov V."/>
        </authorList>
    </citation>
    <scope>NUCLEOTIDE SEQUENCE</scope>
    <source>
        <strain evidence="6">OS29</strain>
    </source>
</reference>
<feature type="transmembrane region" description="Helical" evidence="4">
    <location>
        <begin position="351"/>
        <end position="375"/>
    </location>
</feature>
<dbReference type="InterPro" id="IPR011701">
    <property type="entry name" value="MFS"/>
</dbReference>
<dbReference type="Proteomes" id="UP001139028">
    <property type="component" value="Unassembled WGS sequence"/>
</dbReference>
<feature type="transmembrane region" description="Helical" evidence="4">
    <location>
        <begin position="419"/>
        <end position="438"/>
    </location>
</feature>
<dbReference type="InterPro" id="IPR036259">
    <property type="entry name" value="MFS_trans_sf"/>
</dbReference>
<dbReference type="EMBL" id="JALBWM010000025">
    <property type="protein sequence ID" value="MCO1334348.1"/>
    <property type="molecule type" value="Genomic_DNA"/>
</dbReference>
<keyword evidence="1 4" id="KW-0812">Transmembrane</keyword>
<feature type="transmembrane region" description="Helical" evidence="4">
    <location>
        <begin position="328"/>
        <end position="345"/>
    </location>
</feature>
<keyword evidence="3 4" id="KW-0472">Membrane</keyword>